<keyword evidence="2" id="KW-1185">Reference proteome</keyword>
<dbReference type="EMBL" id="JBGMEG010000003">
    <property type="protein sequence ID" value="MFO3717241.1"/>
    <property type="molecule type" value="Genomic_DNA"/>
</dbReference>
<dbReference type="Proteomes" id="UP001637993">
    <property type="component" value="Unassembled WGS sequence"/>
</dbReference>
<accession>A0ABW9MZJ3</accession>
<proteinExistence type="predicted"/>
<comment type="caution">
    <text evidence="1">The sequence shown here is derived from an EMBL/GenBank/DDBJ whole genome shotgun (WGS) entry which is preliminary data.</text>
</comment>
<sequence length="66" mass="7401">MEELAGVTLESVVIAKRMGEAITVLADKGEVEKDQFPLLMHIYDIIANGAKLNIPWDKFNQEDLDN</sequence>
<name>A0ABW9MZJ3_9FIRM</name>
<evidence type="ECO:0000313" key="2">
    <source>
        <dbReference type="Proteomes" id="UP001637993"/>
    </source>
</evidence>
<protein>
    <submittedName>
        <fullName evidence="1">Uncharacterized protein</fullName>
    </submittedName>
</protein>
<reference evidence="1 2" key="1">
    <citation type="journal article" date="2025" name="Anaerobe">
        <title>Description of Anaerococcus kampingiae sp. nov., Anaerococcus groningensis sp. nov., Anaerococcus martiniensis sp. nov., and Anaerococcus cruorum sp. nov., isolated from human clinical specimens.</title>
        <authorList>
            <person name="Boiten K.E."/>
            <person name="Meijer J."/>
            <person name="van Wezel E.M."/>
            <person name="Veloo A.C.M."/>
        </authorList>
    </citation>
    <scope>NUCLEOTIDE SEQUENCE [LARGE SCALE GENOMIC DNA]</scope>
    <source>
        <strain evidence="1 2">ENR1011</strain>
    </source>
</reference>
<gene>
    <name evidence="1" type="ORF">AB9Q04_02605</name>
</gene>
<organism evidence="1 2">
    <name type="scientific">Anaerococcus groningensis</name>
    <dbReference type="NCBI Taxonomy" id="3115616"/>
    <lineage>
        <taxon>Bacteria</taxon>
        <taxon>Bacillati</taxon>
        <taxon>Bacillota</taxon>
        <taxon>Tissierellia</taxon>
        <taxon>Tissierellales</taxon>
        <taxon>Peptoniphilaceae</taxon>
        <taxon>Anaerococcus</taxon>
    </lineage>
</organism>
<evidence type="ECO:0000313" key="1">
    <source>
        <dbReference type="EMBL" id="MFO3717241.1"/>
    </source>
</evidence>
<dbReference type="RefSeq" id="WP_410023823.1">
    <property type="nucleotide sequence ID" value="NZ_JBGMEG010000003.1"/>
</dbReference>